<proteinExistence type="predicted"/>
<dbReference type="Proteomes" id="UP000712157">
    <property type="component" value="Unassembled WGS sequence"/>
</dbReference>
<gene>
    <name evidence="6" type="ORF">KTH89_21440</name>
</gene>
<dbReference type="InterPro" id="IPR028082">
    <property type="entry name" value="Peripla_BP_I"/>
</dbReference>
<evidence type="ECO:0000256" key="2">
    <source>
        <dbReference type="ARBA" id="ARBA00023125"/>
    </source>
</evidence>
<keyword evidence="2" id="KW-0238">DNA-binding</keyword>
<dbReference type="AlphaFoldDB" id="A0A949K300"/>
<dbReference type="Gene3D" id="1.10.260.40">
    <property type="entry name" value="lambda repressor-like DNA-binding domains"/>
    <property type="match status" value="1"/>
</dbReference>
<dbReference type="SUPFAM" id="SSF47413">
    <property type="entry name" value="lambda repressor-like DNA-binding domains"/>
    <property type="match status" value="1"/>
</dbReference>
<comment type="caution">
    <text evidence="6">The sequence shown here is derived from an EMBL/GenBank/DDBJ whole genome shotgun (WGS) entry which is preliminary data.</text>
</comment>
<evidence type="ECO:0000259" key="5">
    <source>
        <dbReference type="PROSITE" id="PS51063"/>
    </source>
</evidence>
<protein>
    <submittedName>
        <fullName evidence="6">LacI family transcriptional regulator</fullName>
    </submittedName>
</protein>
<dbReference type="Pfam" id="PF00356">
    <property type="entry name" value="LacI"/>
    <property type="match status" value="1"/>
</dbReference>
<feature type="domain" description="HTH lacI-type" evidence="4">
    <location>
        <begin position="3"/>
        <end position="58"/>
    </location>
</feature>
<evidence type="ECO:0000256" key="3">
    <source>
        <dbReference type="ARBA" id="ARBA00023163"/>
    </source>
</evidence>
<dbReference type="PROSITE" id="PS50932">
    <property type="entry name" value="HTH_LACI_2"/>
    <property type="match status" value="1"/>
</dbReference>
<dbReference type="InterPro" id="IPR046335">
    <property type="entry name" value="LacI/GalR-like_sensor"/>
</dbReference>
<evidence type="ECO:0000256" key="1">
    <source>
        <dbReference type="ARBA" id="ARBA00023015"/>
    </source>
</evidence>
<dbReference type="EMBL" id="JAHQCW010000049">
    <property type="protein sequence ID" value="MBU9739106.1"/>
    <property type="molecule type" value="Genomic_DNA"/>
</dbReference>
<name>A0A949K300_9FIRM</name>
<sequence length="332" mass="37252">MAVTIKDIAKMAGVSITTVSRILNNKEGFISEATREKVLRIVKEQGYTPNSFARSLVTNQSRMLGLILPDIVNPYFPELYRACDDQAQEKGYTLLLCNSDDESEKVKGYMEFLARRGVDGILLASSGVSPELEQIDRLGIPIVTIDQYLEECSWHVGDIGNDNTYGVYLAVSHLIGRGHEKIGFLCGKEGTFTSKRRYQGYQQAMREHGLTVQPELVCFGEYQHRFGYQKTRELVRQGQPFTALCCMSDTVALGAMAALREEGIRVPKDCAVMGYDNTYISDLIEKPLSTINRFTTDMAKLGVQVLVDYIEGKNKEYVEKILKPTLVVRKTT</sequence>
<evidence type="ECO:0000313" key="6">
    <source>
        <dbReference type="EMBL" id="MBU9739106.1"/>
    </source>
</evidence>
<keyword evidence="3" id="KW-0804">Transcription</keyword>
<dbReference type="InterPro" id="IPR000843">
    <property type="entry name" value="HTH_LacI"/>
</dbReference>
<reference evidence="6" key="1">
    <citation type="submission" date="2021-06" db="EMBL/GenBank/DDBJ databases">
        <title>Description of novel taxa of the family Lachnospiraceae.</title>
        <authorList>
            <person name="Chaplin A.V."/>
            <person name="Sokolova S.R."/>
            <person name="Pikina A.P."/>
            <person name="Korzhanova M."/>
            <person name="Belova V."/>
            <person name="Korostin D."/>
            <person name="Efimov B.A."/>
        </authorList>
    </citation>
    <scope>NUCLEOTIDE SEQUENCE</scope>
    <source>
        <strain evidence="6">ASD5720</strain>
    </source>
</reference>
<dbReference type="GO" id="GO:0003700">
    <property type="term" value="F:DNA-binding transcription factor activity"/>
    <property type="evidence" value="ECO:0007669"/>
    <property type="project" value="TreeGrafter"/>
</dbReference>
<dbReference type="InterPro" id="IPR012318">
    <property type="entry name" value="HTH_CRP"/>
</dbReference>
<accession>A0A949K300</accession>
<dbReference type="SUPFAM" id="SSF53822">
    <property type="entry name" value="Periplasmic binding protein-like I"/>
    <property type="match status" value="1"/>
</dbReference>
<dbReference type="SMART" id="SM00354">
    <property type="entry name" value="HTH_LACI"/>
    <property type="match status" value="1"/>
</dbReference>
<dbReference type="PROSITE" id="PS51063">
    <property type="entry name" value="HTH_CRP_2"/>
    <property type="match status" value="1"/>
</dbReference>
<dbReference type="GO" id="GO:0000976">
    <property type="term" value="F:transcription cis-regulatory region binding"/>
    <property type="evidence" value="ECO:0007669"/>
    <property type="project" value="TreeGrafter"/>
</dbReference>
<dbReference type="PANTHER" id="PTHR30146:SF109">
    <property type="entry name" value="HTH-TYPE TRANSCRIPTIONAL REGULATOR GALS"/>
    <property type="match status" value="1"/>
</dbReference>
<keyword evidence="7" id="KW-1185">Reference proteome</keyword>
<evidence type="ECO:0000259" key="4">
    <source>
        <dbReference type="PROSITE" id="PS50932"/>
    </source>
</evidence>
<dbReference type="PANTHER" id="PTHR30146">
    <property type="entry name" value="LACI-RELATED TRANSCRIPTIONAL REPRESSOR"/>
    <property type="match status" value="1"/>
</dbReference>
<dbReference type="CDD" id="cd06267">
    <property type="entry name" value="PBP1_LacI_sugar_binding-like"/>
    <property type="match status" value="1"/>
</dbReference>
<keyword evidence="1" id="KW-0805">Transcription regulation</keyword>
<dbReference type="PROSITE" id="PS00356">
    <property type="entry name" value="HTH_LACI_1"/>
    <property type="match status" value="1"/>
</dbReference>
<dbReference type="Pfam" id="PF13377">
    <property type="entry name" value="Peripla_BP_3"/>
    <property type="match status" value="1"/>
</dbReference>
<feature type="domain" description="HTH crp-type" evidence="5">
    <location>
        <begin position="1"/>
        <end position="45"/>
    </location>
</feature>
<dbReference type="Gene3D" id="3.40.50.2300">
    <property type="match status" value="2"/>
</dbReference>
<dbReference type="CDD" id="cd01392">
    <property type="entry name" value="HTH_LacI"/>
    <property type="match status" value="1"/>
</dbReference>
<dbReference type="InterPro" id="IPR010982">
    <property type="entry name" value="Lambda_DNA-bd_dom_sf"/>
</dbReference>
<organism evidence="6 7">
    <name type="scientific">Diplocloster agilis</name>
    <dbReference type="NCBI Taxonomy" id="2850323"/>
    <lineage>
        <taxon>Bacteria</taxon>
        <taxon>Bacillati</taxon>
        <taxon>Bacillota</taxon>
        <taxon>Clostridia</taxon>
        <taxon>Lachnospirales</taxon>
        <taxon>Lachnospiraceae</taxon>
        <taxon>Diplocloster</taxon>
    </lineage>
</organism>
<dbReference type="RefSeq" id="WP_158345992.1">
    <property type="nucleotide sequence ID" value="NZ_JAHQCW010000049.1"/>
</dbReference>
<dbReference type="PRINTS" id="PR00036">
    <property type="entry name" value="HTHLACI"/>
</dbReference>
<evidence type="ECO:0000313" key="7">
    <source>
        <dbReference type="Proteomes" id="UP000712157"/>
    </source>
</evidence>